<evidence type="ECO:0000313" key="4">
    <source>
        <dbReference type="Proteomes" id="UP000481033"/>
    </source>
</evidence>
<dbReference type="EMBL" id="QXHD01000004">
    <property type="protein sequence ID" value="NEZ58304.1"/>
    <property type="molecule type" value="Genomic_DNA"/>
</dbReference>
<dbReference type="Pfam" id="PF00582">
    <property type="entry name" value="Usp"/>
    <property type="match status" value="2"/>
</dbReference>
<dbReference type="Proteomes" id="UP000481033">
    <property type="component" value="Unassembled WGS sequence"/>
</dbReference>
<comment type="similarity">
    <text evidence="1">Belongs to the universal stress protein A family.</text>
</comment>
<dbReference type="PANTHER" id="PTHR46268">
    <property type="entry name" value="STRESS RESPONSE PROTEIN NHAX"/>
    <property type="match status" value="1"/>
</dbReference>
<accession>A0A6M0RPX7</accession>
<dbReference type="InterPro" id="IPR014729">
    <property type="entry name" value="Rossmann-like_a/b/a_fold"/>
</dbReference>
<dbReference type="InterPro" id="IPR006016">
    <property type="entry name" value="UspA"/>
</dbReference>
<feature type="domain" description="UspA" evidence="2">
    <location>
        <begin position="155"/>
        <end position="283"/>
    </location>
</feature>
<evidence type="ECO:0000313" key="3">
    <source>
        <dbReference type="EMBL" id="NEZ58304.1"/>
    </source>
</evidence>
<dbReference type="Gene3D" id="3.40.50.620">
    <property type="entry name" value="HUPs"/>
    <property type="match status" value="2"/>
</dbReference>
<dbReference type="AlphaFoldDB" id="A0A6M0RPX7"/>
<sequence>MFKSALVCTDFEDSLQRLIKFVPDLVQSGLDTVVFFHNVSITTEREIPQVNDDAVEEAKLQLAAANEAALPDGKSVIVDVRSGRVINNIEKAVRCYDTDVLLLGTPTRSLLAEKFFGSTTTGITKQLNIPLVILRPQLVATYREQELALRCQTLFTHLLIPYDGSNSAKHLVSRIQAAAKTNGHPKQCTLCWVIDECIRVELRESEEQVQTLLAEVKADLEAFGIEVFTEIRQGDPQGEVLKSAEVNDISAIAICSGSSKGILKWSVPSFTSAILRSSWHPVIHFPGIS</sequence>
<reference evidence="3 4" key="1">
    <citation type="journal article" date="2020" name="Microb. Ecol.">
        <title>Ecogenomics of the Marine Benthic Filamentous Cyanobacterium Adonisia.</title>
        <authorList>
            <person name="Walter J.M."/>
            <person name="Coutinho F.H."/>
            <person name="Leomil L."/>
            <person name="Hargreaves P.I."/>
            <person name="Campeao M.E."/>
            <person name="Vieira V.V."/>
            <person name="Silva B.S."/>
            <person name="Fistarol G.O."/>
            <person name="Salomon P.S."/>
            <person name="Sawabe T."/>
            <person name="Mino S."/>
            <person name="Hosokawa M."/>
            <person name="Miyashita H."/>
            <person name="Maruyama F."/>
            <person name="van Verk M.C."/>
            <person name="Dutilh B.E."/>
            <person name="Thompson C.C."/>
            <person name="Thompson F.L."/>
        </authorList>
    </citation>
    <scope>NUCLEOTIDE SEQUENCE [LARGE SCALE GENOMIC DNA]</scope>
    <source>
        <strain evidence="3 4">CCMR0081</strain>
    </source>
</reference>
<keyword evidence="4" id="KW-1185">Reference proteome</keyword>
<dbReference type="PANTHER" id="PTHR46268:SF6">
    <property type="entry name" value="UNIVERSAL STRESS PROTEIN UP12"/>
    <property type="match status" value="1"/>
</dbReference>
<feature type="domain" description="UspA" evidence="2">
    <location>
        <begin position="1"/>
        <end position="135"/>
    </location>
</feature>
<evidence type="ECO:0000259" key="2">
    <source>
        <dbReference type="Pfam" id="PF00582"/>
    </source>
</evidence>
<dbReference type="CDD" id="cd00293">
    <property type="entry name" value="USP-like"/>
    <property type="match status" value="2"/>
</dbReference>
<evidence type="ECO:0000256" key="1">
    <source>
        <dbReference type="ARBA" id="ARBA00008791"/>
    </source>
</evidence>
<protein>
    <submittedName>
        <fullName evidence="3">Universal stress protein</fullName>
    </submittedName>
</protein>
<dbReference type="SUPFAM" id="SSF52402">
    <property type="entry name" value="Adenine nucleotide alpha hydrolases-like"/>
    <property type="match status" value="2"/>
</dbReference>
<proteinExistence type="inferred from homology"/>
<dbReference type="RefSeq" id="WP_163700755.1">
    <property type="nucleotide sequence ID" value="NZ_QXHD01000004.1"/>
</dbReference>
<organism evidence="3 4">
    <name type="scientific">Adonisia turfae CCMR0081</name>
    <dbReference type="NCBI Taxonomy" id="2292702"/>
    <lineage>
        <taxon>Bacteria</taxon>
        <taxon>Bacillati</taxon>
        <taxon>Cyanobacteriota</taxon>
        <taxon>Adonisia</taxon>
        <taxon>Adonisia turfae</taxon>
    </lineage>
</organism>
<comment type="caution">
    <text evidence="3">The sequence shown here is derived from an EMBL/GenBank/DDBJ whole genome shotgun (WGS) entry which is preliminary data.</text>
</comment>
<name>A0A6M0RPX7_9CYAN</name>
<gene>
    <name evidence="3" type="ORF">DXZ20_22200</name>
</gene>